<gene>
    <name evidence="1" type="ORF">M513_09451</name>
    <name evidence="2" type="ORF">M514_09451</name>
</gene>
<dbReference type="EMBL" id="KL363266">
    <property type="protein sequence ID" value="KFD49619.1"/>
    <property type="molecule type" value="Genomic_DNA"/>
</dbReference>
<reference evidence="1 3" key="1">
    <citation type="journal article" date="2014" name="Nat. Genet.">
        <title>Genome and transcriptome of the porcine whipworm Trichuris suis.</title>
        <authorList>
            <person name="Jex A.R."/>
            <person name="Nejsum P."/>
            <person name="Schwarz E.M."/>
            <person name="Hu L."/>
            <person name="Young N.D."/>
            <person name="Hall R.S."/>
            <person name="Korhonen P.K."/>
            <person name="Liao S."/>
            <person name="Thamsborg S."/>
            <person name="Xia J."/>
            <person name="Xu P."/>
            <person name="Wang S."/>
            <person name="Scheerlinck J.P."/>
            <person name="Hofmann A."/>
            <person name="Sternberg P.W."/>
            <person name="Wang J."/>
            <person name="Gasser R.B."/>
        </authorList>
    </citation>
    <scope>NUCLEOTIDE SEQUENCE [LARGE SCALE GENOMIC DNA]</scope>
    <source>
        <strain evidence="2">DCEP-RM93F</strain>
        <strain evidence="1">DCEP-RM93M</strain>
    </source>
</reference>
<dbReference type="Proteomes" id="UP000030764">
    <property type="component" value="Unassembled WGS sequence"/>
</dbReference>
<name>A0A085LXC3_9BILA</name>
<dbReference type="AlphaFoldDB" id="A0A085LXC3"/>
<evidence type="ECO:0000313" key="3">
    <source>
        <dbReference type="Proteomes" id="UP000030764"/>
    </source>
</evidence>
<dbReference type="EMBL" id="KL367526">
    <property type="protein sequence ID" value="KFD66267.1"/>
    <property type="molecule type" value="Genomic_DNA"/>
</dbReference>
<dbReference type="Proteomes" id="UP000030758">
    <property type="component" value="Unassembled WGS sequence"/>
</dbReference>
<evidence type="ECO:0000313" key="1">
    <source>
        <dbReference type="EMBL" id="KFD49619.1"/>
    </source>
</evidence>
<sequence>MSCLKDSCLYNSTVYDNAVPKRNSIPTNRTIESSCPPSSHVPFLADTSVSQVRLRHLHPGAHRFSPWTGTLGARTCRSGVGGALPACDGTESRPRCTL</sequence>
<accession>A0A085LXC3</accession>
<organism evidence="1 3">
    <name type="scientific">Trichuris suis</name>
    <name type="common">pig whipworm</name>
    <dbReference type="NCBI Taxonomy" id="68888"/>
    <lineage>
        <taxon>Eukaryota</taxon>
        <taxon>Metazoa</taxon>
        <taxon>Ecdysozoa</taxon>
        <taxon>Nematoda</taxon>
        <taxon>Enoplea</taxon>
        <taxon>Dorylaimia</taxon>
        <taxon>Trichinellida</taxon>
        <taxon>Trichuridae</taxon>
        <taxon>Trichuris</taxon>
    </lineage>
</organism>
<proteinExistence type="predicted"/>
<keyword evidence="3" id="KW-1185">Reference proteome</keyword>
<protein>
    <submittedName>
        <fullName evidence="1">Uncharacterized protein</fullName>
    </submittedName>
</protein>
<evidence type="ECO:0000313" key="2">
    <source>
        <dbReference type="EMBL" id="KFD66267.1"/>
    </source>
</evidence>